<evidence type="ECO:0000313" key="2">
    <source>
        <dbReference type="Proteomes" id="UP000256388"/>
    </source>
</evidence>
<comment type="caution">
    <text evidence="1">The sequence shown here is derived from an EMBL/GenBank/DDBJ whole genome shotgun (WGS) entry which is preliminary data.</text>
</comment>
<dbReference type="InterPro" id="IPR036388">
    <property type="entry name" value="WH-like_DNA-bd_sf"/>
</dbReference>
<accession>A0A347ZV94</accession>
<keyword evidence="2" id="KW-1185">Reference proteome</keyword>
<sequence>MDEKTLTQKQEKALELVVRGCSDVEVARRLGVSRQVINTWRNHDTGFQYELEVRRQAVREKHQDKMNELVEKSLEVVGQALSEGDEKTRLQTAMFVLRISGLQASMGRAKRGSRAEIEKELVENTLFQVVQEMGWVE</sequence>
<name>A0A347ZV94_9CHLR</name>
<protein>
    <recommendedName>
        <fullName evidence="3">Homeodomain-like domain-containing protein</fullName>
    </recommendedName>
</protein>
<dbReference type="RefSeq" id="WP_116223383.1">
    <property type="nucleotide sequence ID" value="NZ_AP018437.1"/>
</dbReference>
<evidence type="ECO:0008006" key="3">
    <source>
        <dbReference type="Google" id="ProtNLM"/>
    </source>
</evidence>
<evidence type="ECO:0000313" key="1">
    <source>
        <dbReference type="EMBL" id="REG10189.1"/>
    </source>
</evidence>
<dbReference type="Gene3D" id="1.10.10.10">
    <property type="entry name" value="Winged helix-like DNA-binding domain superfamily/Winged helix DNA-binding domain"/>
    <property type="match status" value="1"/>
</dbReference>
<dbReference type="AlphaFoldDB" id="A0A347ZV94"/>
<dbReference type="Proteomes" id="UP000256388">
    <property type="component" value="Unassembled WGS sequence"/>
</dbReference>
<dbReference type="EMBL" id="QUMS01000001">
    <property type="protein sequence ID" value="REG10189.1"/>
    <property type="molecule type" value="Genomic_DNA"/>
</dbReference>
<proteinExistence type="predicted"/>
<gene>
    <name evidence="1" type="ORF">DFR64_0040</name>
</gene>
<reference evidence="1 2" key="1">
    <citation type="submission" date="2018-08" db="EMBL/GenBank/DDBJ databases">
        <title>Genomic Encyclopedia of Type Strains, Phase IV (KMG-IV): sequencing the most valuable type-strain genomes for metagenomic binning, comparative biology and taxonomic classification.</title>
        <authorList>
            <person name="Goeker M."/>
        </authorList>
    </citation>
    <scope>NUCLEOTIDE SEQUENCE [LARGE SCALE GENOMIC DNA]</scope>
    <source>
        <strain evidence="1 2">DSM 23923</strain>
    </source>
</reference>
<dbReference type="OrthoDB" id="4426778at2"/>
<organism evidence="1 2">
    <name type="scientific">Pelolinea submarina</name>
    <dbReference type="NCBI Taxonomy" id="913107"/>
    <lineage>
        <taxon>Bacteria</taxon>
        <taxon>Bacillati</taxon>
        <taxon>Chloroflexota</taxon>
        <taxon>Anaerolineae</taxon>
        <taxon>Anaerolineales</taxon>
        <taxon>Anaerolineaceae</taxon>
        <taxon>Pelolinea</taxon>
    </lineage>
</organism>